<keyword evidence="6" id="KW-0902">Two-component regulatory system</keyword>
<dbReference type="PROSITE" id="PS50110">
    <property type="entry name" value="RESPONSE_REGULATORY"/>
    <property type="match status" value="1"/>
</dbReference>
<feature type="domain" description="PAS" evidence="10">
    <location>
        <begin position="140"/>
        <end position="187"/>
    </location>
</feature>
<dbReference type="SUPFAM" id="SSF55785">
    <property type="entry name" value="PYP-like sensor domain (PAS domain)"/>
    <property type="match status" value="1"/>
</dbReference>
<dbReference type="SUPFAM" id="SSF52172">
    <property type="entry name" value="CheY-like"/>
    <property type="match status" value="1"/>
</dbReference>
<protein>
    <recommendedName>
        <fullName evidence="2">histidine kinase</fullName>
        <ecNumber evidence="2">2.7.13.3</ecNumber>
    </recommendedName>
</protein>
<dbReference type="SUPFAM" id="SSF47384">
    <property type="entry name" value="Homodimeric domain of signal transducing histidine kinase"/>
    <property type="match status" value="1"/>
</dbReference>
<evidence type="ECO:0000256" key="5">
    <source>
        <dbReference type="ARBA" id="ARBA00022777"/>
    </source>
</evidence>
<dbReference type="CDD" id="cd00082">
    <property type="entry name" value="HisKA"/>
    <property type="match status" value="1"/>
</dbReference>
<dbReference type="InterPro" id="IPR003594">
    <property type="entry name" value="HATPase_dom"/>
</dbReference>
<proteinExistence type="predicted"/>
<evidence type="ECO:0000256" key="4">
    <source>
        <dbReference type="ARBA" id="ARBA00022679"/>
    </source>
</evidence>
<feature type="modified residue" description="4-aspartylphosphate" evidence="7">
    <location>
        <position position="65"/>
    </location>
</feature>
<evidence type="ECO:0000259" key="9">
    <source>
        <dbReference type="PROSITE" id="PS50110"/>
    </source>
</evidence>
<evidence type="ECO:0000256" key="6">
    <source>
        <dbReference type="ARBA" id="ARBA00023012"/>
    </source>
</evidence>
<accession>A0A847UC76</accession>
<dbReference type="SMART" id="SM00387">
    <property type="entry name" value="HATPase_c"/>
    <property type="match status" value="1"/>
</dbReference>
<name>A0A847UC76_9EURY</name>
<dbReference type="SMART" id="SM00091">
    <property type="entry name" value="PAS"/>
    <property type="match status" value="1"/>
</dbReference>
<comment type="caution">
    <text evidence="11">The sequence shown here is derived from an EMBL/GenBank/DDBJ whole genome shotgun (WGS) entry which is preliminary data.</text>
</comment>
<dbReference type="Pfam" id="PF00989">
    <property type="entry name" value="PAS"/>
    <property type="match status" value="1"/>
</dbReference>
<dbReference type="PROSITE" id="PS50112">
    <property type="entry name" value="PAS"/>
    <property type="match status" value="1"/>
</dbReference>
<dbReference type="GO" id="GO:0006355">
    <property type="term" value="P:regulation of DNA-templated transcription"/>
    <property type="evidence" value="ECO:0007669"/>
    <property type="project" value="InterPro"/>
</dbReference>
<dbReference type="PRINTS" id="PR00344">
    <property type="entry name" value="BCTRLSENSOR"/>
</dbReference>
<dbReference type="InterPro" id="IPR036890">
    <property type="entry name" value="HATPase_C_sf"/>
</dbReference>
<evidence type="ECO:0000259" key="8">
    <source>
        <dbReference type="PROSITE" id="PS50109"/>
    </source>
</evidence>
<dbReference type="SMART" id="SM00388">
    <property type="entry name" value="HisKA"/>
    <property type="match status" value="1"/>
</dbReference>
<comment type="catalytic activity">
    <reaction evidence="1">
        <text>ATP + protein L-histidine = ADP + protein N-phospho-L-histidine.</text>
        <dbReference type="EC" id="2.7.13.3"/>
    </reaction>
</comment>
<dbReference type="InterPro" id="IPR000014">
    <property type="entry name" value="PAS"/>
</dbReference>
<dbReference type="CDD" id="cd00130">
    <property type="entry name" value="PAS"/>
    <property type="match status" value="1"/>
</dbReference>
<gene>
    <name evidence="11" type="ORF">GOC74_13940</name>
</gene>
<dbReference type="PROSITE" id="PS50109">
    <property type="entry name" value="HIS_KIN"/>
    <property type="match status" value="1"/>
</dbReference>
<dbReference type="Gene3D" id="1.10.287.130">
    <property type="match status" value="1"/>
</dbReference>
<dbReference type="InterPro" id="IPR011006">
    <property type="entry name" value="CheY-like_superfamily"/>
</dbReference>
<dbReference type="InterPro" id="IPR005467">
    <property type="entry name" value="His_kinase_dom"/>
</dbReference>
<dbReference type="Pfam" id="PF02518">
    <property type="entry name" value="HATPase_c"/>
    <property type="match status" value="1"/>
</dbReference>
<dbReference type="SUPFAM" id="SSF55874">
    <property type="entry name" value="ATPase domain of HSP90 chaperone/DNA topoisomerase II/histidine kinase"/>
    <property type="match status" value="1"/>
</dbReference>
<feature type="domain" description="Histidine kinase" evidence="8">
    <location>
        <begin position="269"/>
        <end position="470"/>
    </location>
</feature>
<organism evidence="11 12">
    <name type="scientific">Halomicrobium mukohataei</name>
    <dbReference type="NCBI Taxonomy" id="57705"/>
    <lineage>
        <taxon>Archaea</taxon>
        <taxon>Methanobacteriati</taxon>
        <taxon>Methanobacteriota</taxon>
        <taxon>Stenosarchaea group</taxon>
        <taxon>Halobacteria</taxon>
        <taxon>Halobacteriales</taxon>
        <taxon>Haloarculaceae</taxon>
        <taxon>Halomicrobium</taxon>
    </lineage>
</organism>
<evidence type="ECO:0000256" key="3">
    <source>
        <dbReference type="ARBA" id="ARBA00022553"/>
    </source>
</evidence>
<evidence type="ECO:0000313" key="11">
    <source>
        <dbReference type="EMBL" id="NLV11025.1"/>
    </source>
</evidence>
<dbReference type="InterPro" id="IPR013767">
    <property type="entry name" value="PAS_fold"/>
</dbReference>
<dbReference type="Gene3D" id="3.30.565.10">
    <property type="entry name" value="Histidine kinase-like ATPase, C-terminal domain"/>
    <property type="match status" value="1"/>
</dbReference>
<dbReference type="PANTHER" id="PTHR43711">
    <property type="entry name" value="TWO-COMPONENT HISTIDINE KINASE"/>
    <property type="match status" value="1"/>
</dbReference>
<dbReference type="SMART" id="SM00448">
    <property type="entry name" value="REC"/>
    <property type="match status" value="1"/>
</dbReference>
<dbReference type="EC" id="2.7.13.3" evidence="2"/>
<dbReference type="EMBL" id="WOYG01000001">
    <property type="protein sequence ID" value="NLV11025.1"/>
    <property type="molecule type" value="Genomic_DNA"/>
</dbReference>
<dbReference type="AlphaFoldDB" id="A0A847UC76"/>
<dbReference type="NCBIfam" id="TIGR00229">
    <property type="entry name" value="sensory_box"/>
    <property type="match status" value="1"/>
</dbReference>
<dbReference type="PANTHER" id="PTHR43711:SF1">
    <property type="entry name" value="HISTIDINE KINASE 1"/>
    <property type="match status" value="1"/>
</dbReference>
<dbReference type="CDD" id="cd00156">
    <property type="entry name" value="REC"/>
    <property type="match status" value="1"/>
</dbReference>
<dbReference type="InterPro" id="IPR003661">
    <property type="entry name" value="HisK_dim/P_dom"/>
</dbReference>
<feature type="domain" description="Response regulatory" evidence="9">
    <location>
        <begin position="15"/>
        <end position="130"/>
    </location>
</feature>
<dbReference type="InterPro" id="IPR035965">
    <property type="entry name" value="PAS-like_dom_sf"/>
</dbReference>
<dbReference type="Proteomes" id="UP000608662">
    <property type="component" value="Unassembled WGS sequence"/>
</dbReference>
<reference evidence="11" key="1">
    <citation type="submission" date="2019-12" db="EMBL/GenBank/DDBJ databases">
        <title>Whole-genome sequence of Halomicrobium mukohataei pws1.</title>
        <authorList>
            <person name="Verma D.K."/>
            <person name="Gopal K."/>
            <person name="Prasad E.S."/>
        </authorList>
    </citation>
    <scope>NUCLEOTIDE SEQUENCE</scope>
    <source>
        <strain evidence="11">Pws1</strain>
    </source>
</reference>
<evidence type="ECO:0000259" key="10">
    <source>
        <dbReference type="PROSITE" id="PS50112"/>
    </source>
</evidence>
<dbReference type="Pfam" id="PF00512">
    <property type="entry name" value="HisKA"/>
    <property type="match status" value="1"/>
</dbReference>
<dbReference type="InterPro" id="IPR036097">
    <property type="entry name" value="HisK_dim/P_sf"/>
</dbReference>
<sequence>MSHVTTPSSGREQLSVLVVDDSEFFAEMTAETLAEDHDFGTHAASDPKAALDYFSDNDVDCIVSDYEMPGMDGLEFLDAVREREPDVPFILLTGRGDEEVASEAIAAGVTDYLLKLEVVEDKQYGRLANRIRNVVSKRRTQAKYELLVDTSPDLIAQVAEDGTILAANPAMAEFTDISREELVGQTLAAVLGAVGEDRTAVGQSVIEDGDPTHAEDQIDGRSFHNIYVPIDVHSHRPSFQLVSRDITERVERERELKRQNERLEEFASVVSHDMRNPLNVAQSALQLLEEDRGDDAELQARLTRSLDRMESLIDDVLTLAREGETVDDPSVVDLGTIARESWMVTDSGEAELVVDSTARIQADDGRLGSIFSNLYGNAVDHGCPPSDAEDAEDADPVTVTVSVTDDGFVVADDGCGMNLSTDEDPFEMGYSTDTEGTGMGLTIVERVAEAHGWSVELGESEDGGLAVEISGVTFVD</sequence>
<dbReference type="InterPro" id="IPR001789">
    <property type="entry name" value="Sig_transdc_resp-reg_receiver"/>
</dbReference>
<dbReference type="InterPro" id="IPR004358">
    <property type="entry name" value="Sig_transdc_His_kin-like_C"/>
</dbReference>
<dbReference type="Gene3D" id="3.40.50.2300">
    <property type="match status" value="1"/>
</dbReference>
<evidence type="ECO:0000313" key="12">
    <source>
        <dbReference type="Proteomes" id="UP000608662"/>
    </source>
</evidence>
<dbReference type="Gene3D" id="3.30.450.20">
    <property type="entry name" value="PAS domain"/>
    <property type="match status" value="1"/>
</dbReference>
<evidence type="ECO:0000256" key="1">
    <source>
        <dbReference type="ARBA" id="ARBA00000085"/>
    </source>
</evidence>
<dbReference type="InterPro" id="IPR050736">
    <property type="entry name" value="Sensor_HK_Regulatory"/>
</dbReference>
<keyword evidence="5" id="KW-0418">Kinase</keyword>
<evidence type="ECO:0000256" key="7">
    <source>
        <dbReference type="PROSITE-ProRule" id="PRU00169"/>
    </source>
</evidence>
<dbReference type="GO" id="GO:0000155">
    <property type="term" value="F:phosphorelay sensor kinase activity"/>
    <property type="evidence" value="ECO:0007669"/>
    <property type="project" value="InterPro"/>
</dbReference>
<keyword evidence="3 7" id="KW-0597">Phosphoprotein</keyword>
<keyword evidence="4" id="KW-0808">Transferase</keyword>
<dbReference type="Pfam" id="PF00072">
    <property type="entry name" value="Response_reg"/>
    <property type="match status" value="1"/>
</dbReference>
<evidence type="ECO:0000256" key="2">
    <source>
        <dbReference type="ARBA" id="ARBA00012438"/>
    </source>
</evidence>